<keyword evidence="4" id="KW-1185">Reference proteome</keyword>
<protein>
    <recommendedName>
        <fullName evidence="2">DUF5382 domain-containing protein</fullName>
    </recommendedName>
</protein>
<sequence>MKLCFLLLTFLILVSAKFQFKLKTNDIKKFNLVDELNRLASETNATSSEEDKNDIRRQIGEMDLEPPDSYSKIVNLFYGSFFTDVEQFRMLHLMESNSENDIDTIAKYTNAETQILLCEHSQKSTFAELKRFIQLLYLYFKQVKQVTYSMQPQSDNSVKFQVKYKATTVRNTEVEQEWHGEAYYVSL</sequence>
<dbReference type="AlphaFoldDB" id="A0A2G5VL81"/>
<gene>
    <name evidence="3" type="primary">Cnig_chr_I.g2621</name>
    <name evidence="3" type="ORF">B9Z55_002621</name>
</gene>
<organism evidence="3 4">
    <name type="scientific">Caenorhabditis nigoni</name>
    <dbReference type="NCBI Taxonomy" id="1611254"/>
    <lineage>
        <taxon>Eukaryota</taxon>
        <taxon>Metazoa</taxon>
        <taxon>Ecdysozoa</taxon>
        <taxon>Nematoda</taxon>
        <taxon>Chromadorea</taxon>
        <taxon>Rhabditida</taxon>
        <taxon>Rhabditina</taxon>
        <taxon>Rhabditomorpha</taxon>
        <taxon>Rhabditoidea</taxon>
        <taxon>Rhabditidae</taxon>
        <taxon>Peloderinae</taxon>
        <taxon>Caenorhabditis</taxon>
    </lineage>
</organism>
<feature type="chain" id="PRO_5013801533" description="DUF5382 domain-containing protein" evidence="1">
    <location>
        <begin position="17"/>
        <end position="187"/>
    </location>
</feature>
<dbReference type="EMBL" id="PDUG01000001">
    <property type="protein sequence ID" value="PIC52575.1"/>
    <property type="molecule type" value="Genomic_DNA"/>
</dbReference>
<reference evidence="4" key="1">
    <citation type="submission" date="2017-10" db="EMBL/GenBank/DDBJ databases">
        <title>Rapid genome shrinkage in a self-fertile nematode reveals novel sperm competition proteins.</title>
        <authorList>
            <person name="Yin D."/>
            <person name="Schwarz E.M."/>
            <person name="Thomas C.G."/>
            <person name="Felde R.L."/>
            <person name="Korf I.F."/>
            <person name="Cutter A.D."/>
            <person name="Schartner C.M."/>
            <person name="Ralston E.J."/>
            <person name="Meyer B.J."/>
            <person name="Haag E.S."/>
        </authorList>
    </citation>
    <scope>NUCLEOTIDE SEQUENCE [LARGE SCALE GENOMIC DNA]</scope>
    <source>
        <strain evidence="4">JU1422</strain>
    </source>
</reference>
<accession>A0A2G5VL81</accession>
<evidence type="ECO:0000256" key="1">
    <source>
        <dbReference type="SAM" id="SignalP"/>
    </source>
</evidence>
<dbReference type="Proteomes" id="UP000230233">
    <property type="component" value="Chromosome I"/>
</dbReference>
<dbReference type="InterPro" id="IPR048313">
    <property type="entry name" value="DUF5382_N"/>
</dbReference>
<dbReference type="Pfam" id="PF20840">
    <property type="entry name" value="DUF5382_N"/>
    <property type="match status" value="1"/>
</dbReference>
<feature type="domain" description="DUF5382" evidence="2">
    <location>
        <begin position="89"/>
        <end position="184"/>
    </location>
</feature>
<evidence type="ECO:0000313" key="3">
    <source>
        <dbReference type="EMBL" id="PIC52575.1"/>
    </source>
</evidence>
<feature type="signal peptide" evidence="1">
    <location>
        <begin position="1"/>
        <end position="16"/>
    </location>
</feature>
<evidence type="ECO:0000313" key="4">
    <source>
        <dbReference type="Proteomes" id="UP000230233"/>
    </source>
</evidence>
<comment type="caution">
    <text evidence="3">The sequence shown here is derived from an EMBL/GenBank/DDBJ whole genome shotgun (WGS) entry which is preliminary data.</text>
</comment>
<keyword evidence="1" id="KW-0732">Signal</keyword>
<evidence type="ECO:0000259" key="2">
    <source>
        <dbReference type="Pfam" id="PF20840"/>
    </source>
</evidence>
<proteinExistence type="predicted"/>
<name>A0A2G5VL81_9PELO</name>